<feature type="domain" description="ATPase AAA-type core" evidence="5">
    <location>
        <begin position="237"/>
        <end position="304"/>
    </location>
</feature>
<comment type="cofactor">
    <cofactor evidence="1">
        <name>Mg(2+)</name>
        <dbReference type="ChEBI" id="CHEBI:18420"/>
    </cofactor>
</comment>
<gene>
    <name evidence="7" type="ORF">AAHA92_28150</name>
</gene>
<dbReference type="EMBL" id="JBEAFC010000011">
    <property type="protein sequence ID" value="KAL1535367.1"/>
    <property type="molecule type" value="Genomic_DNA"/>
</dbReference>
<dbReference type="InterPro" id="IPR050747">
    <property type="entry name" value="Mitochondrial_chaperone_BCS1"/>
</dbReference>
<evidence type="ECO:0000259" key="6">
    <source>
        <dbReference type="Pfam" id="PF14363"/>
    </source>
</evidence>
<keyword evidence="8" id="KW-1185">Reference proteome</keyword>
<dbReference type="InterPro" id="IPR027417">
    <property type="entry name" value="P-loop_NTPase"/>
</dbReference>
<evidence type="ECO:0000259" key="5">
    <source>
        <dbReference type="Pfam" id="PF00004"/>
    </source>
</evidence>
<feature type="domain" description="AAA-type ATPase N-terminal" evidence="6">
    <location>
        <begin position="25"/>
        <end position="117"/>
    </location>
</feature>
<dbReference type="InterPro" id="IPR025753">
    <property type="entry name" value="AAA_N_dom"/>
</dbReference>
<keyword evidence="3" id="KW-0460">Magnesium</keyword>
<reference evidence="7 8" key="1">
    <citation type="submission" date="2024-06" db="EMBL/GenBank/DDBJ databases">
        <title>A chromosome level genome sequence of Diviner's sage (Salvia divinorum).</title>
        <authorList>
            <person name="Ford S.A."/>
            <person name="Ro D.-K."/>
            <person name="Ness R.W."/>
            <person name="Phillips M.A."/>
        </authorList>
    </citation>
    <scope>NUCLEOTIDE SEQUENCE [LARGE SCALE GENOMIC DNA]</scope>
    <source>
        <strain evidence="7">SAF-2024a</strain>
        <tissue evidence="7">Leaf</tissue>
    </source>
</reference>
<dbReference type="Pfam" id="PF00004">
    <property type="entry name" value="AAA"/>
    <property type="match status" value="1"/>
</dbReference>
<name>A0ABD1FUL5_SALDI</name>
<evidence type="ECO:0000256" key="1">
    <source>
        <dbReference type="ARBA" id="ARBA00001946"/>
    </source>
</evidence>
<dbReference type="GO" id="GO:0016787">
    <property type="term" value="F:hydrolase activity"/>
    <property type="evidence" value="ECO:0007669"/>
    <property type="project" value="UniProtKB-KW"/>
</dbReference>
<evidence type="ECO:0000256" key="2">
    <source>
        <dbReference type="ARBA" id="ARBA00022801"/>
    </source>
</evidence>
<dbReference type="PANTHER" id="PTHR23070">
    <property type="entry name" value="BCS1 AAA-TYPE ATPASE"/>
    <property type="match status" value="1"/>
</dbReference>
<feature type="compositionally biased region" description="Basic and acidic residues" evidence="4">
    <location>
        <begin position="305"/>
        <end position="316"/>
    </location>
</feature>
<evidence type="ECO:0000313" key="7">
    <source>
        <dbReference type="EMBL" id="KAL1535367.1"/>
    </source>
</evidence>
<sequence length="324" mass="36965">MKFLESLVAQIGSLILIITALERFIPAQFWTTIETYLRKLTFLFNPYIEITFDEFPVDVYGRSKAYACIEAYLGTNFSGKATRLKAALAGEGKGVALSMNDYEEITHAYKGVKVSWMRNTSYPRNNVISFKESIDEKRAYILSFRQKDRDLVLGSYLSHVLAEGKAISKRGRKQRLYTNVSSDGKMMWRCVGFEHPATFDTLAMDPKKKEEIMDDLTEFTKAQDYYRKVGKPWKRGYLLYGPPGTGKSTMIAAIANFLRYDIYDLELTAVVDNTNLRKLLIEISKRAIVVIEDTDCSLQITGKRKDANHSDHHNNDDPTPEDAI</sequence>
<keyword evidence="2" id="KW-0378">Hydrolase</keyword>
<dbReference type="AlphaFoldDB" id="A0ABD1FUL5"/>
<dbReference type="Proteomes" id="UP001567538">
    <property type="component" value="Unassembled WGS sequence"/>
</dbReference>
<organism evidence="7 8">
    <name type="scientific">Salvia divinorum</name>
    <name type="common">Maria pastora</name>
    <name type="synonym">Diviner's sage</name>
    <dbReference type="NCBI Taxonomy" id="28513"/>
    <lineage>
        <taxon>Eukaryota</taxon>
        <taxon>Viridiplantae</taxon>
        <taxon>Streptophyta</taxon>
        <taxon>Embryophyta</taxon>
        <taxon>Tracheophyta</taxon>
        <taxon>Spermatophyta</taxon>
        <taxon>Magnoliopsida</taxon>
        <taxon>eudicotyledons</taxon>
        <taxon>Gunneridae</taxon>
        <taxon>Pentapetalae</taxon>
        <taxon>asterids</taxon>
        <taxon>lamiids</taxon>
        <taxon>Lamiales</taxon>
        <taxon>Lamiaceae</taxon>
        <taxon>Nepetoideae</taxon>
        <taxon>Mentheae</taxon>
        <taxon>Salviinae</taxon>
        <taxon>Salvia</taxon>
        <taxon>Salvia subgen. Calosphace</taxon>
    </lineage>
</organism>
<proteinExistence type="predicted"/>
<evidence type="ECO:0000313" key="8">
    <source>
        <dbReference type="Proteomes" id="UP001567538"/>
    </source>
</evidence>
<comment type="caution">
    <text evidence="7">The sequence shown here is derived from an EMBL/GenBank/DDBJ whole genome shotgun (WGS) entry which is preliminary data.</text>
</comment>
<dbReference type="Pfam" id="PF14363">
    <property type="entry name" value="AAA_assoc"/>
    <property type="match status" value="1"/>
</dbReference>
<feature type="region of interest" description="Disordered" evidence="4">
    <location>
        <begin position="305"/>
        <end position="324"/>
    </location>
</feature>
<dbReference type="InterPro" id="IPR003959">
    <property type="entry name" value="ATPase_AAA_core"/>
</dbReference>
<dbReference type="Gene3D" id="3.40.50.300">
    <property type="entry name" value="P-loop containing nucleotide triphosphate hydrolases"/>
    <property type="match status" value="1"/>
</dbReference>
<dbReference type="SUPFAM" id="SSF52540">
    <property type="entry name" value="P-loop containing nucleoside triphosphate hydrolases"/>
    <property type="match status" value="1"/>
</dbReference>
<protein>
    <submittedName>
        <fullName evidence="7">AAA-ATPase-like protein</fullName>
    </submittedName>
</protein>
<accession>A0ABD1FUL5</accession>
<evidence type="ECO:0000256" key="4">
    <source>
        <dbReference type="SAM" id="MobiDB-lite"/>
    </source>
</evidence>
<evidence type="ECO:0000256" key="3">
    <source>
        <dbReference type="ARBA" id="ARBA00022842"/>
    </source>
</evidence>